<dbReference type="Pfam" id="PF06968">
    <property type="entry name" value="BATS"/>
    <property type="match status" value="1"/>
</dbReference>
<dbReference type="AlphaFoldDB" id="A0A437R2J7"/>
<evidence type="ECO:0000256" key="3">
    <source>
        <dbReference type="ARBA" id="ARBA00022691"/>
    </source>
</evidence>
<sequence>MRSFSDVLAQTDWVALQLATFDTAAVERALTASRLNLTDFQALLSPAALPRLPQLLEKASLLTTQQFGAARQLFAPLYLSNLCANECTYCGFSMSQAIKRKVLTDTELIEEANAVKALGHDQLLLVAGEHERKVGMAYFRQQIPLLKPLFSRLMLEVQPLAMDDYCELKQLGIDTVLVYQETYQAQAYAKYHLKGKKMDMIWRLDCPDRIGEAGVDKIGLGILLGLADWRLDAVLLATHLRYLQQQFPYCQFSIALPRLRPCSGGIESSYPVSDRELVQLYCAFRLLAPEIDLTLSTRESPQLRDLLLPLMITSLSAGSKTQPGGYQVAPQSLQQFSIDDDRSAKLMAQRLTELGLQPVWTNWHPAFGRGEL</sequence>
<gene>
    <name evidence="8" type="primary">thiH</name>
    <name evidence="8" type="ORF">EOE67_04745</name>
</gene>
<evidence type="ECO:0000259" key="7">
    <source>
        <dbReference type="SMART" id="SM00876"/>
    </source>
</evidence>
<dbReference type="GO" id="GO:0003824">
    <property type="term" value="F:catalytic activity"/>
    <property type="evidence" value="ECO:0007669"/>
    <property type="project" value="InterPro"/>
</dbReference>
<dbReference type="OrthoDB" id="9801120at2"/>
<evidence type="ECO:0000313" key="9">
    <source>
        <dbReference type="Proteomes" id="UP000283077"/>
    </source>
</evidence>
<comment type="caution">
    <text evidence="8">The sequence shown here is derived from an EMBL/GenBank/DDBJ whole genome shotgun (WGS) entry which is preliminary data.</text>
</comment>
<evidence type="ECO:0000313" key="8">
    <source>
        <dbReference type="EMBL" id="RVU40887.1"/>
    </source>
</evidence>
<dbReference type="GO" id="GO:0051539">
    <property type="term" value="F:4 iron, 4 sulfur cluster binding"/>
    <property type="evidence" value="ECO:0007669"/>
    <property type="project" value="UniProtKB-KW"/>
</dbReference>
<organism evidence="8 9">
    <name type="scientific">Rheinheimera riviphila</name>
    <dbReference type="NCBI Taxonomy" id="1834037"/>
    <lineage>
        <taxon>Bacteria</taxon>
        <taxon>Pseudomonadati</taxon>
        <taxon>Pseudomonadota</taxon>
        <taxon>Gammaproteobacteria</taxon>
        <taxon>Chromatiales</taxon>
        <taxon>Chromatiaceae</taxon>
        <taxon>Rheinheimera</taxon>
    </lineage>
</organism>
<keyword evidence="5" id="KW-0408">Iron</keyword>
<keyword evidence="3" id="KW-0949">S-adenosyl-L-methionine</keyword>
<dbReference type="InterPro" id="IPR007197">
    <property type="entry name" value="rSAM"/>
</dbReference>
<protein>
    <submittedName>
        <fullName evidence="8">2-iminoacetate synthase ThiH</fullName>
    </submittedName>
</protein>
<dbReference type="RefSeq" id="WP_127697896.1">
    <property type="nucleotide sequence ID" value="NZ_SACS01000003.1"/>
</dbReference>
<dbReference type="InterPro" id="IPR034428">
    <property type="entry name" value="ThiH/NoCL/HydG-like"/>
</dbReference>
<dbReference type="GO" id="GO:0005506">
    <property type="term" value="F:iron ion binding"/>
    <property type="evidence" value="ECO:0007669"/>
    <property type="project" value="InterPro"/>
</dbReference>
<dbReference type="SFLD" id="SFLDF00301">
    <property type="entry name" value="2-iminoacetate_synthase_(ThiH)"/>
    <property type="match status" value="1"/>
</dbReference>
<dbReference type="PANTHER" id="PTHR43583">
    <property type="entry name" value="2-IMINOACETATE SYNTHASE"/>
    <property type="match status" value="1"/>
</dbReference>
<dbReference type="Proteomes" id="UP000283077">
    <property type="component" value="Unassembled WGS sequence"/>
</dbReference>
<feature type="domain" description="Biotin and thiamin synthesis-associated" evidence="7">
    <location>
        <begin position="255"/>
        <end position="358"/>
    </location>
</feature>
<evidence type="ECO:0000256" key="5">
    <source>
        <dbReference type="ARBA" id="ARBA00023004"/>
    </source>
</evidence>
<dbReference type="Gene3D" id="3.20.20.70">
    <property type="entry name" value="Aldolase class I"/>
    <property type="match status" value="1"/>
</dbReference>
<keyword evidence="2" id="KW-0004">4Fe-4S</keyword>
<dbReference type="Pfam" id="PF04055">
    <property type="entry name" value="Radical_SAM"/>
    <property type="match status" value="1"/>
</dbReference>
<evidence type="ECO:0000256" key="1">
    <source>
        <dbReference type="ARBA" id="ARBA00001966"/>
    </source>
</evidence>
<reference evidence="8 9" key="1">
    <citation type="submission" date="2019-01" db="EMBL/GenBank/DDBJ databases">
        <authorList>
            <person name="Chen W.-M."/>
        </authorList>
    </citation>
    <scope>NUCLEOTIDE SEQUENCE [LARGE SCALE GENOMIC DNA]</scope>
    <source>
        <strain evidence="8 9">KYPC3</strain>
    </source>
</reference>
<dbReference type="InterPro" id="IPR010722">
    <property type="entry name" value="BATS_dom"/>
</dbReference>
<name>A0A437R2J7_9GAMM</name>
<keyword evidence="4" id="KW-0479">Metal-binding</keyword>
<comment type="cofactor">
    <cofactor evidence="1">
        <name>[4Fe-4S] cluster</name>
        <dbReference type="ChEBI" id="CHEBI:49883"/>
    </cofactor>
</comment>
<accession>A0A437R2J7</accession>
<dbReference type="SFLD" id="SFLDG01081">
    <property type="entry name" value="cleavage_of_the_Ca-Cb_bond_in"/>
    <property type="match status" value="1"/>
</dbReference>
<proteinExistence type="predicted"/>
<dbReference type="PANTHER" id="PTHR43583:SF1">
    <property type="entry name" value="2-IMINOACETATE SYNTHASE"/>
    <property type="match status" value="1"/>
</dbReference>
<keyword evidence="9" id="KW-1185">Reference proteome</keyword>
<dbReference type="InterPro" id="IPR058240">
    <property type="entry name" value="rSAM_sf"/>
</dbReference>
<dbReference type="InterPro" id="IPR013785">
    <property type="entry name" value="Aldolase_TIM"/>
</dbReference>
<dbReference type="NCBIfam" id="TIGR02351">
    <property type="entry name" value="thiH"/>
    <property type="match status" value="1"/>
</dbReference>
<evidence type="ECO:0000256" key="2">
    <source>
        <dbReference type="ARBA" id="ARBA00022485"/>
    </source>
</evidence>
<evidence type="ECO:0000256" key="4">
    <source>
        <dbReference type="ARBA" id="ARBA00022723"/>
    </source>
</evidence>
<dbReference type="GO" id="GO:0009228">
    <property type="term" value="P:thiamine biosynthetic process"/>
    <property type="evidence" value="ECO:0007669"/>
    <property type="project" value="InterPro"/>
</dbReference>
<dbReference type="SFLD" id="SFLDS00029">
    <property type="entry name" value="Radical_SAM"/>
    <property type="match status" value="1"/>
</dbReference>
<dbReference type="SMART" id="SM00876">
    <property type="entry name" value="BATS"/>
    <property type="match status" value="1"/>
</dbReference>
<keyword evidence="6" id="KW-0411">Iron-sulfur</keyword>
<dbReference type="SFLD" id="SFLDG01060">
    <property type="entry name" value="BATS_domain_containing"/>
    <property type="match status" value="1"/>
</dbReference>
<dbReference type="EMBL" id="SACS01000003">
    <property type="protein sequence ID" value="RVU40887.1"/>
    <property type="molecule type" value="Genomic_DNA"/>
</dbReference>
<dbReference type="InterPro" id="IPR012726">
    <property type="entry name" value="ThiH"/>
</dbReference>
<evidence type="ECO:0000256" key="6">
    <source>
        <dbReference type="ARBA" id="ARBA00023014"/>
    </source>
</evidence>
<dbReference type="SUPFAM" id="SSF102114">
    <property type="entry name" value="Radical SAM enzymes"/>
    <property type="match status" value="1"/>
</dbReference>